<keyword evidence="3" id="KW-1133">Transmembrane helix</keyword>
<feature type="transmembrane region" description="Helical" evidence="3">
    <location>
        <begin position="626"/>
        <end position="644"/>
    </location>
</feature>
<dbReference type="Pfam" id="PF09118">
    <property type="entry name" value="GO-like_E_set"/>
    <property type="match status" value="1"/>
</dbReference>
<dbReference type="Gene3D" id="2.60.40.10">
    <property type="entry name" value="Immunoglobulins"/>
    <property type="match status" value="1"/>
</dbReference>
<keyword evidence="8" id="KW-1185">Reference proteome</keyword>
<proteinExistence type="predicted"/>
<evidence type="ECO:0000259" key="6">
    <source>
        <dbReference type="Pfam" id="PF09118"/>
    </source>
</evidence>
<dbReference type="OrthoDB" id="2019572at2759"/>
<feature type="compositionally biased region" description="Low complexity" evidence="2">
    <location>
        <begin position="607"/>
        <end position="618"/>
    </location>
</feature>
<dbReference type="SUPFAM" id="SSF50965">
    <property type="entry name" value="Galactose oxidase, central domain"/>
    <property type="match status" value="1"/>
</dbReference>
<keyword evidence="1 4" id="KW-0732">Signal</keyword>
<reference evidence="7 8" key="1">
    <citation type="journal article" date="2019" name="Fungal Biol. Biotechnol.">
        <title>Draft genome sequence of fastidious pathogen Ceratobasidium theobromae, which causes vascular-streak dieback in Theobroma cacao.</title>
        <authorList>
            <person name="Ali S.S."/>
            <person name="Asman A."/>
            <person name="Shao J."/>
            <person name="Firmansyah A.P."/>
            <person name="Susilo A.W."/>
            <person name="Rosmana A."/>
            <person name="McMahon P."/>
            <person name="Junaid M."/>
            <person name="Guest D."/>
            <person name="Kheng T.Y."/>
            <person name="Meinhardt L.W."/>
            <person name="Bailey B.A."/>
        </authorList>
    </citation>
    <scope>NUCLEOTIDE SEQUENCE [LARGE SCALE GENOMIC DNA]</scope>
    <source>
        <strain evidence="7 8">CT2</strain>
    </source>
</reference>
<dbReference type="CDD" id="cd02851">
    <property type="entry name" value="E_set_GO_C"/>
    <property type="match status" value="1"/>
</dbReference>
<protein>
    <submittedName>
        <fullName evidence="7">Copper radical oxidase</fullName>
    </submittedName>
</protein>
<feature type="signal peptide" evidence="4">
    <location>
        <begin position="1"/>
        <end position="17"/>
    </location>
</feature>
<dbReference type="InterPro" id="IPR037293">
    <property type="entry name" value="Gal_Oxidase_central_sf"/>
</dbReference>
<dbReference type="InterPro" id="IPR009880">
    <property type="entry name" value="Glyoxal_oxidase_N"/>
</dbReference>
<dbReference type="Proteomes" id="UP000383932">
    <property type="component" value="Unassembled WGS sequence"/>
</dbReference>
<feature type="domain" description="Galactose oxidase-like Early set" evidence="6">
    <location>
        <begin position="464"/>
        <end position="576"/>
    </location>
</feature>
<dbReference type="InterPro" id="IPR014756">
    <property type="entry name" value="Ig_E-set"/>
</dbReference>
<name>A0A5N5QDD3_9AGAM</name>
<dbReference type="PANTHER" id="PTHR32208">
    <property type="entry name" value="SECRETED PROTEIN-RELATED"/>
    <property type="match status" value="1"/>
</dbReference>
<organism evidence="7 8">
    <name type="scientific">Ceratobasidium theobromae</name>
    <dbReference type="NCBI Taxonomy" id="1582974"/>
    <lineage>
        <taxon>Eukaryota</taxon>
        <taxon>Fungi</taxon>
        <taxon>Dikarya</taxon>
        <taxon>Basidiomycota</taxon>
        <taxon>Agaricomycotina</taxon>
        <taxon>Agaricomycetes</taxon>
        <taxon>Cantharellales</taxon>
        <taxon>Ceratobasidiaceae</taxon>
        <taxon>Ceratobasidium</taxon>
    </lineage>
</organism>
<dbReference type="InterPro" id="IPR015202">
    <property type="entry name" value="GO-like_E_set"/>
</dbReference>
<evidence type="ECO:0000256" key="3">
    <source>
        <dbReference type="SAM" id="Phobius"/>
    </source>
</evidence>
<sequence length="645" mass="68319">MRSYAPFAVLVVSGVAAIPSATGPAQVIPKPGQPSKSGSPNTFEVVGDSGVSAQQLFLGMPDQVFVVDKTENNPIEVAGHPAWATLYNTDTDQVRAMDIVTNSFCAGGNVLGNGTWLNVGGNQAVGPGGVKADPGAEPYQGLDGGLAMRLITPNEAGTAEWLDDPALYLTTRRWYPTLETLSDGTMIIIGGNMYGGFVNGAGQNNPTYEFFPSKGDPIDFSLLRTTLPANLYPLTWLLPSDVLFVQTNWGTAILDYKKNVQSDLDDIPHAVRTYPASAGTAMLPLTPANNWTATMIFCGGSDLQPAQWTDGSSKVNVPASTSCVTITPDVDVAWKEEDDLPDGGRVMGNMILLPDGKIFLVNGANTGTAGYGNDTWAVGQSYADQPMLTPVMYDPTAESGKRWSQASMPKSNVPRMYHSTATLLPDGSVFISGSNPNADYLIKTKYPTEYRVERFYPWYYSMRRPEPVGLMDRLSYGGPGYDVSLTLEDLRGDLNKIQSTKAVVIRTGFSTHTINFGMRYVELETSYTVTQLDGGNYNITLHVAQMYPNPAILAPGPAFLFIVVDGVPSIGQMIMVGSGKIGAGSQNVASRTVLPESSMPVGGTGTTGSSSTGTGSSQTGGASNIVIGWASLGVAGLVAGLVGLM</sequence>
<keyword evidence="3" id="KW-0812">Transmembrane</keyword>
<keyword evidence="3" id="KW-0472">Membrane</keyword>
<dbReference type="AlphaFoldDB" id="A0A5N5QDD3"/>
<feature type="chain" id="PRO_5024394220" evidence="4">
    <location>
        <begin position="18"/>
        <end position="645"/>
    </location>
</feature>
<dbReference type="InterPro" id="IPR011043">
    <property type="entry name" value="Gal_Oxase/kelch_b-propeller"/>
</dbReference>
<evidence type="ECO:0000313" key="8">
    <source>
        <dbReference type="Proteomes" id="UP000383932"/>
    </source>
</evidence>
<feature type="region of interest" description="Disordered" evidence="2">
    <location>
        <begin position="594"/>
        <end position="618"/>
    </location>
</feature>
<comment type="caution">
    <text evidence="7">The sequence shown here is derived from an EMBL/GenBank/DDBJ whole genome shotgun (WGS) entry which is preliminary data.</text>
</comment>
<dbReference type="Gene3D" id="2.130.10.80">
    <property type="entry name" value="Galactose oxidase/kelch, beta-propeller"/>
    <property type="match status" value="1"/>
</dbReference>
<evidence type="ECO:0000256" key="2">
    <source>
        <dbReference type="SAM" id="MobiDB-lite"/>
    </source>
</evidence>
<feature type="domain" description="Glyoxal oxidase N-terminal" evidence="5">
    <location>
        <begin position="82"/>
        <end position="459"/>
    </location>
</feature>
<evidence type="ECO:0000256" key="4">
    <source>
        <dbReference type="SAM" id="SignalP"/>
    </source>
</evidence>
<accession>A0A5N5QDD3</accession>
<evidence type="ECO:0000256" key="1">
    <source>
        <dbReference type="ARBA" id="ARBA00022729"/>
    </source>
</evidence>
<dbReference type="EMBL" id="SSOP01000284">
    <property type="protein sequence ID" value="KAB5589337.1"/>
    <property type="molecule type" value="Genomic_DNA"/>
</dbReference>
<dbReference type="PANTHER" id="PTHR32208:SF96">
    <property type="entry name" value="GLYOXAL OXIDASE"/>
    <property type="match status" value="1"/>
</dbReference>
<evidence type="ECO:0000259" key="5">
    <source>
        <dbReference type="Pfam" id="PF07250"/>
    </source>
</evidence>
<dbReference type="SUPFAM" id="SSF81296">
    <property type="entry name" value="E set domains"/>
    <property type="match status" value="1"/>
</dbReference>
<evidence type="ECO:0000313" key="7">
    <source>
        <dbReference type="EMBL" id="KAB5589337.1"/>
    </source>
</evidence>
<gene>
    <name evidence="7" type="ORF">CTheo_7215</name>
</gene>
<dbReference type="InterPro" id="IPR013783">
    <property type="entry name" value="Ig-like_fold"/>
</dbReference>
<dbReference type="Pfam" id="PF07250">
    <property type="entry name" value="Glyoxal_oxid_N"/>
    <property type="match status" value="1"/>
</dbReference>